<comment type="caution">
    <text evidence="9">The sequence shown here is derived from an EMBL/GenBank/DDBJ whole genome shotgun (WGS) entry which is preliminary data.</text>
</comment>
<keyword evidence="4 6" id="KW-0472">Membrane</keyword>
<sequence length="232" mass="26412">MGITLIILLIVQVLCTLAARETLGKDIWTLTPEKITYGWKILYIAEFFFTAGAVSTKVTVLCLYLRIFMFNAFRRQCYMMLALSGLYLVAFTVSTGLLCRPIEYFWLGWNNAYDAVGTCINVNDYMMTTFIISAIIDVAIFLMPIPQVLKLHITPKRKVAICLIFGAGLFVTACSIIRTVFFIQHYTSYNPNNFKLALRQSVLSLVCSWSYLKYHTPSTRTIWTTNGSSLEH</sequence>
<proteinExistence type="inferred from homology"/>
<feature type="signal peptide" evidence="7">
    <location>
        <begin position="1"/>
        <end position="18"/>
    </location>
</feature>
<protein>
    <recommendedName>
        <fullName evidence="8">Rhodopsin domain-containing protein</fullName>
    </recommendedName>
</protein>
<keyword evidence="10" id="KW-1185">Reference proteome</keyword>
<keyword evidence="7" id="KW-0732">Signal</keyword>
<dbReference type="AlphaFoldDB" id="A0A8K0SRK7"/>
<feature type="transmembrane region" description="Helical" evidence="6">
    <location>
        <begin position="161"/>
        <end position="184"/>
    </location>
</feature>
<keyword evidence="3 6" id="KW-1133">Transmembrane helix</keyword>
<keyword evidence="2 6" id="KW-0812">Transmembrane</keyword>
<dbReference type="GO" id="GO:0016020">
    <property type="term" value="C:membrane"/>
    <property type="evidence" value="ECO:0007669"/>
    <property type="project" value="UniProtKB-SubCell"/>
</dbReference>
<evidence type="ECO:0000256" key="3">
    <source>
        <dbReference type="ARBA" id="ARBA00022989"/>
    </source>
</evidence>
<dbReference type="InterPro" id="IPR049326">
    <property type="entry name" value="Rhodopsin_dom_fungi"/>
</dbReference>
<dbReference type="InterPro" id="IPR052337">
    <property type="entry name" value="SAT4-like"/>
</dbReference>
<evidence type="ECO:0000256" key="4">
    <source>
        <dbReference type="ARBA" id="ARBA00023136"/>
    </source>
</evidence>
<feature type="domain" description="Rhodopsin" evidence="8">
    <location>
        <begin position="3"/>
        <end position="192"/>
    </location>
</feature>
<feature type="chain" id="PRO_5035428139" description="Rhodopsin domain-containing protein" evidence="7">
    <location>
        <begin position="19"/>
        <end position="232"/>
    </location>
</feature>
<reference evidence="9" key="1">
    <citation type="journal article" date="2021" name="Nat. Commun.">
        <title>Genetic determinants of endophytism in the Arabidopsis root mycobiome.</title>
        <authorList>
            <person name="Mesny F."/>
            <person name="Miyauchi S."/>
            <person name="Thiergart T."/>
            <person name="Pickel B."/>
            <person name="Atanasova L."/>
            <person name="Karlsson M."/>
            <person name="Huettel B."/>
            <person name="Barry K.W."/>
            <person name="Haridas S."/>
            <person name="Chen C."/>
            <person name="Bauer D."/>
            <person name="Andreopoulos W."/>
            <person name="Pangilinan J."/>
            <person name="LaButti K."/>
            <person name="Riley R."/>
            <person name="Lipzen A."/>
            <person name="Clum A."/>
            <person name="Drula E."/>
            <person name="Henrissat B."/>
            <person name="Kohler A."/>
            <person name="Grigoriev I.V."/>
            <person name="Martin F.M."/>
            <person name="Hacquard S."/>
        </authorList>
    </citation>
    <scope>NUCLEOTIDE SEQUENCE</scope>
    <source>
        <strain evidence="9">MPI-CAGE-CH-0235</strain>
    </source>
</reference>
<comment type="similarity">
    <text evidence="5">Belongs to the SAT4 family.</text>
</comment>
<comment type="subcellular location">
    <subcellularLocation>
        <location evidence="1">Membrane</location>
        <topology evidence="1">Multi-pass membrane protein</topology>
    </subcellularLocation>
</comment>
<evidence type="ECO:0000313" key="10">
    <source>
        <dbReference type="Proteomes" id="UP000813444"/>
    </source>
</evidence>
<name>A0A8K0SRK7_9HYPO</name>
<dbReference type="Pfam" id="PF20684">
    <property type="entry name" value="Fung_rhodopsin"/>
    <property type="match status" value="1"/>
</dbReference>
<dbReference type="OrthoDB" id="5342292at2759"/>
<evidence type="ECO:0000313" key="9">
    <source>
        <dbReference type="EMBL" id="KAH7317037.1"/>
    </source>
</evidence>
<evidence type="ECO:0000256" key="5">
    <source>
        <dbReference type="ARBA" id="ARBA00038359"/>
    </source>
</evidence>
<gene>
    <name evidence="9" type="ORF">B0I35DRAFT_410148</name>
</gene>
<dbReference type="EMBL" id="JAGPNK010000008">
    <property type="protein sequence ID" value="KAH7317037.1"/>
    <property type="molecule type" value="Genomic_DNA"/>
</dbReference>
<accession>A0A8K0SRK7</accession>
<evidence type="ECO:0000256" key="6">
    <source>
        <dbReference type="SAM" id="Phobius"/>
    </source>
</evidence>
<feature type="transmembrane region" description="Helical" evidence="6">
    <location>
        <begin position="42"/>
        <end position="65"/>
    </location>
</feature>
<dbReference type="Proteomes" id="UP000813444">
    <property type="component" value="Unassembled WGS sequence"/>
</dbReference>
<evidence type="ECO:0000256" key="2">
    <source>
        <dbReference type="ARBA" id="ARBA00022692"/>
    </source>
</evidence>
<dbReference type="PANTHER" id="PTHR33048:SF47">
    <property type="entry name" value="INTEGRAL MEMBRANE PROTEIN-RELATED"/>
    <property type="match status" value="1"/>
</dbReference>
<feature type="transmembrane region" description="Helical" evidence="6">
    <location>
        <begin position="77"/>
        <end position="98"/>
    </location>
</feature>
<dbReference type="PANTHER" id="PTHR33048">
    <property type="entry name" value="PTH11-LIKE INTEGRAL MEMBRANE PROTEIN (AFU_ORTHOLOGUE AFUA_5G11245)"/>
    <property type="match status" value="1"/>
</dbReference>
<evidence type="ECO:0000256" key="7">
    <source>
        <dbReference type="SAM" id="SignalP"/>
    </source>
</evidence>
<feature type="transmembrane region" description="Helical" evidence="6">
    <location>
        <begin position="130"/>
        <end position="149"/>
    </location>
</feature>
<evidence type="ECO:0000259" key="8">
    <source>
        <dbReference type="Pfam" id="PF20684"/>
    </source>
</evidence>
<organism evidence="9 10">
    <name type="scientific">Stachybotrys elegans</name>
    <dbReference type="NCBI Taxonomy" id="80388"/>
    <lineage>
        <taxon>Eukaryota</taxon>
        <taxon>Fungi</taxon>
        <taxon>Dikarya</taxon>
        <taxon>Ascomycota</taxon>
        <taxon>Pezizomycotina</taxon>
        <taxon>Sordariomycetes</taxon>
        <taxon>Hypocreomycetidae</taxon>
        <taxon>Hypocreales</taxon>
        <taxon>Stachybotryaceae</taxon>
        <taxon>Stachybotrys</taxon>
    </lineage>
</organism>
<evidence type="ECO:0000256" key="1">
    <source>
        <dbReference type="ARBA" id="ARBA00004141"/>
    </source>
</evidence>